<keyword evidence="1" id="KW-0812">Transmembrane</keyword>
<proteinExistence type="predicted"/>
<dbReference type="AlphaFoldDB" id="A0A7Z2VWW7"/>
<name>A0A7Z2VWW7_9BURK</name>
<dbReference type="KEGG" id="mfy:HH212_13870"/>
<reference evidence="2 3" key="1">
    <citation type="submission" date="2020-04" db="EMBL/GenBank/DDBJ databases">
        <title>Genome sequencing of novel species.</title>
        <authorList>
            <person name="Heo J."/>
            <person name="Kim S.-J."/>
            <person name="Kim J.-S."/>
            <person name="Hong S.-B."/>
            <person name="Kwon S.-W."/>
        </authorList>
    </citation>
    <scope>NUCLEOTIDE SEQUENCE [LARGE SCALE GENOMIC DNA]</scope>
    <source>
        <strain evidence="2 3">GN2-R2</strain>
    </source>
</reference>
<keyword evidence="1" id="KW-0472">Membrane</keyword>
<evidence type="ECO:0000256" key="1">
    <source>
        <dbReference type="SAM" id="Phobius"/>
    </source>
</evidence>
<gene>
    <name evidence="2" type="ORF">HH212_13870</name>
</gene>
<keyword evidence="1" id="KW-1133">Transmembrane helix</keyword>
<protein>
    <submittedName>
        <fullName evidence="2">Uncharacterized protein</fullName>
    </submittedName>
</protein>
<accession>A0A7Z2VWW7</accession>
<sequence>MGSLSYELYLSHMLVVLAAEALYRALPGKVQAWTFAVYLLVLSCCYALALLLERAMAGIMATIRVRARRA</sequence>
<dbReference type="EMBL" id="CP051685">
    <property type="protein sequence ID" value="QJE00983.1"/>
    <property type="molecule type" value="Genomic_DNA"/>
</dbReference>
<evidence type="ECO:0000313" key="3">
    <source>
        <dbReference type="Proteomes" id="UP000502415"/>
    </source>
</evidence>
<feature type="transmembrane region" description="Helical" evidence="1">
    <location>
        <begin position="32"/>
        <end position="52"/>
    </location>
</feature>
<organism evidence="2 3">
    <name type="scientific">Massilia forsythiae</name>
    <dbReference type="NCBI Taxonomy" id="2728020"/>
    <lineage>
        <taxon>Bacteria</taxon>
        <taxon>Pseudomonadati</taxon>
        <taxon>Pseudomonadota</taxon>
        <taxon>Betaproteobacteria</taxon>
        <taxon>Burkholderiales</taxon>
        <taxon>Oxalobacteraceae</taxon>
        <taxon>Telluria group</taxon>
        <taxon>Massilia</taxon>
    </lineage>
</organism>
<dbReference type="Proteomes" id="UP000502415">
    <property type="component" value="Chromosome"/>
</dbReference>
<evidence type="ECO:0000313" key="2">
    <source>
        <dbReference type="EMBL" id="QJE00983.1"/>
    </source>
</evidence>
<dbReference type="RefSeq" id="WP_170203012.1">
    <property type="nucleotide sequence ID" value="NZ_CP051685.1"/>
</dbReference>
<keyword evidence="3" id="KW-1185">Reference proteome</keyword>